<accession>A0AAD7ESA2</accession>
<proteinExistence type="predicted"/>
<reference evidence="1" key="1">
    <citation type="submission" date="2023-03" db="EMBL/GenBank/DDBJ databases">
        <title>Massive genome expansion in bonnet fungi (Mycena s.s.) driven by repeated elements and novel gene families across ecological guilds.</title>
        <authorList>
            <consortium name="Lawrence Berkeley National Laboratory"/>
            <person name="Harder C.B."/>
            <person name="Miyauchi S."/>
            <person name="Viragh M."/>
            <person name="Kuo A."/>
            <person name="Thoen E."/>
            <person name="Andreopoulos B."/>
            <person name="Lu D."/>
            <person name="Skrede I."/>
            <person name="Drula E."/>
            <person name="Henrissat B."/>
            <person name="Morin E."/>
            <person name="Kohler A."/>
            <person name="Barry K."/>
            <person name="LaButti K."/>
            <person name="Morin E."/>
            <person name="Salamov A."/>
            <person name="Lipzen A."/>
            <person name="Mereny Z."/>
            <person name="Hegedus B."/>
            <person name="Baldrian P."/>
            <person name="Stursova M."/>
            <person name="Weitz H."/>
            <person name="Taylor A."/>
            <person name="Grigoriev I.V."/>
            <person name="Nagy L.G."/>
            <person name="Martin F."/>
            <person name="Kauserud H."/>
        </authorList>
    </citation>
    <scope>NUCLEOTIDE SEQUENCE</scope>
    <source>
        <strain evidence="1">CBHHK002</strain>
    </source>
</reference>
<evidence type="ECO:0000313" key="2">
    <source>
        <dbReference type="Proteomes" id="UP001218218"/>
    </source>
</evidence>
<protein>
    <recommendedName>
        <fullName evidence="3">Protein kinase domain-containing protein</fullName>
    </recommendedName>
</protein>
<dbReference type="AlphaFoldDB" id="A0AAD7ESA2"/>
<comment type="caution">
    <text evidence="1">The sequence shown here is derived from an EMBL/GenBank/DDBJ whole genome shotgun (WGS) entry which is preliminary data.</text>
</comment>
<keyword evidence="2" id="KW-1185">Reference proteome</keyword>
<sequence length="271" mass="30141">MSLEVLPYELRELNVNRRSESDVAVVCDEKMAARELALQTPLQTGLQFTLTLEIPLQNPAPNAHNLPRVPSLGPTVVQLREELQQGIDGFSQVWTAVCVDGPGTCLVLKIIQPSICCGILSDPTDEYYEPWDLAHNEAWVYQHLPHYQGLLIPYFFGLSTIVTPCKEAWVLVLEFIPGLTVNGVADSASISNIRDSCALGVDAVREFVRGGWTLRDIRPPNFILTGSPGAWAVVIIDLFLSKPIKSTADRELIASNQVQDFFFKFVFCARR</sequence>
<dbReference type="EMBL" id="JARIHO010000016">
    <property type="protein sequence ID" value="KAJ7349358.1"/>
    <property type="molecule type" value="Genomic_DNA"/>
</dbReference>
<gene>
    <name evidence="1" type="ORF">DFH08DRAFT_959510</name>
</gene>
<dbReference type="SUPFAM" id="SSF56112">
    <property type="entry name" value="Protein kinase-like (PK-like)"/>
    <property type="match status" value="1"/>
</dbReference>
<evidence type="ECO:0008006" key="3">
    <source>
        <dbReference type="Google" id="ProtNLM"/>
    </source>
</evidence>
<organism evidence="1 2">
    <name type="scientific">Mycena albidolilacea</name>
    <dbReference type="NCBI Taxonomy" id="1033008"/>
    <lineage>
        <taxon>Eukaryota</taxon>
        <taxon>Fungi</taxon>
        <taxon>Dikarya</taxon>
        <taxon>Basidiomycota</taxon>
        <taxon>Agaricomycotina</taxon>
        <taxon>Agaricomycetes</taxon>
        <taxon>Agaricomycetidae</taxon>
        <taxon>Agaricales</taxon>
        <taxon>Marasmiineae</taxon>
        <taxon>Mycenaceae</taxon>
        <taxon>Mycena</taxon>
    </lineage>
</organism>
<dbReference type="Proteomes" id="UP001218218">
    <property type="component" value="Unassembled WGS sequence"/>
</dbReference>
<evidence type="ECO:0000313" key="1">
    <source>
        <dbReference type="EMBL" id="KAJ7349358.1"/>
    </source>
</evidence>
<dbReference type="InterPro" id="IPR011009">
    <property type="entry name" value="Kinase-like_dom_sf"/>
</dbReference>
<name>A0AAD7ESA2_9AGAR</name>